<dbReference type="RefSeq" id="XP_023936128.1">
    <property type="nucleotide sequence ID" value="XM_024080360.2"/>
</dbReference>
<dbReference type="GO" id="GO:0061630">
    <property type="term" value="F:ubiquitin protein ligase activity"/>
    <property type="evidence" value="ECO:0007669"/>
    <property type="project" value="TreeGrafter"/>
</dbReference>
<organism evidence="5 6">
    <name type="scientific">Bicyclus anynana</name>
    <name type="common">Squinting bush brown butterfly</name>
    <dbReference type="NCBI Taxonomy" id="110368"/>
    <lineage>
        <taxon>Eukaryota</taxon>
        <taxon>Metazoa</taxon>
        <taxon>Ecdysozoa</taxon>
        <taxon>Arthropoda</taxon>
        <taxon>Hexapoda</taxon>
        <taxon>Insecta</taxon>
        <taxon>Pterygota</taxon>
        <taxon>Neoptera</taxon>
        <taxon>Endopterygota</taxon>
        <taxon>Lepidoptera</taxon>
        <taxon>Glossata</taxon>
        <taxon>Ditrysia</taxon>
        <taxon>Papilionoidea</taxon>
        <taxon>Nymphalidae</taxon>
        <taxon>Satyrinae</taxon>
        <taxon>Satyrini</taxon>
        <taxon>Mycalesina</taxon>
        <taxon>Bicyclus</taxon>
    </lineage>
</organism>
<dbReference type="GO" id="GO:0008270">
    <property type="term" value="F:zinc ion binding"/>
    <property type="evidence" value="ECO:0007669"/>
    <property type="project" value="UniProtKB-KW"/>
</dbReference>
<evidence type="ECO:0000256" key="3">
    <source>
        <dbReference type="ARBA" id="ARBA00022833"/>
    </source>
</evidence>
<feature type="region of interest" description="Disordered" evidence="4">
    <location>
        <begin position="49"/>
        <end position="77"/>
    </location>
</feature>
<dbReference type="InterPro" id="IPR036443">
    <property type="entry name" value="Znf_RanBP2_sf"/>
</dbReference>
<feature type="compositionally biased region" description="Basic residues" evidence="4">
    <location>
        <begin position="150"/>
        <end position="160"/>
    </location>
</feature>
<feature type="region of interest" description="Disordered" evidence="4">
    <location>
        <begin position="147"/>
        <end position="200"/>
    </location>
</feature>
<evidence type="ECO:0000256" key="1">
    <source>
        <dbReference type="ARBA" id="ARBA00022723"/>
    </source>
</evidence>
<dbReference type="KEGG" id="bany:112044490"/>
<evidence type="ECO:0000256" key="2">
    <source>
        <dbReference type="ARBA" id="ARBA00022771"/>
    </source>
</evidence>
<name>A0A6J1MT79_BICAN</name>
<dbReference type="AlphaFoldDB" id="A0A6J1MT79"/>
<proteinExistence type="predicted"/>
<gene>
    <name evidence="6" type="primary">LOC112044490</name>
</gene>
<accession>A0A6J1MT79</accession>
<dbReference type="InterPro" id="IPR013083">
    <property type="entry name" value="Znf_RING/FYVE/PHD"/>
</dbReference>
<keyword evidence="1" id="KW-0479">Metal-binding</keyword>
<dbReference type="GeneID" id="112044490"/>
<protein>
    <submittedName>
        <fullName evidence="6">E3 ubiquitin-protein ligase Mdm2 isoform X1</fullName>
    </submittedName>
</protein>
<evidence type="ECO:0000313" key="5">
    <source>
        <dbReference type="Proteomes" id="UP001652582"/>
    </source>
</evidence>
<dbReference type="Pfam" id="PF13920">
    <property type="entry name" value="zf-C3HC4_3"/>
    <property type="match status" value="1"/>
</dbReference>
<feature type="region of interest" description="Disordered" evidence="4">
    <location>
        <begin position="227"/>
        <end position="255"/>
    </location>
</feature>
<dbReference type="GO" id="GO:0016567">
    <property type="term" value="P:protein ubiquitination"/>
    <property type="evidence" value="ECO:0007669"/>
    <property type="project" value="TreeGrafter"/>
</dbReference>
<keyword evidence="3" id="KW-0862">Zinc</keyword>
<sequence length="388" mass="42958">MDLMISNIYCKEPENLHRHRRCSTETIFSIQGQETDFVCDTSDTEWLGSDGDAGVEYEPASAPDDDGPLTGDSSGHSDNDIIATKVIEVSVGDDGELQLADSELTNSSSDSEMDLHDYWLCAHCRAQNNNPMYRYCEKCFQERKNFFPPRPKRKRKRKRSTRIEPELLPRTLSQDSGVGSVANSQEMSQNDAGHCSQTSSETLVSQTGIAVVRRQLKRCASSVEESAKRIKMSYSDSGSDTDSDSDDTSKDINIDNNSVTKTSVLNDNVEISPVRTFSDSEANIDRTVKSVNDDVQVTPIVKMVSDPALTVVKTDVNHIIDTMNEKLDIGSKDLCIMCLVEPKSGVFVHGRIAHICCCYKCAVKVWSKAKRCPLCNSKVSNVLKAVVM</sequence>
<dbReference type="SUPFAM" id="SSF90209">
    <property type="entry name" value="Ran binding protein zinc finger-like"/>
    <property type="match status" value="1"/>
</dbReference>
<dbReference type="Gene3D" id="2.30.30.380">
    <property type="entry name" value="Zn-finger domain of Sec23/24"/>
    <property type="match status" value="1"/>
</dbReference>
<dbReference type="OrthoDB" id="24526at2759"/>
<dbReference type="CDD" id="cd16646">
    <property type="entry name" value="mRING-HC-C2H2C4_MDM2-like"/>
    <property type="match status" value="1"/>
</dbReference>
<dbReference type="PANTHER" id="PTHR46858">
    <property type="entry name" value="OS05G0521000 PROTEIN"/>
    <property type="match status" value="1"/>
</dbReference>
<dbReference type="Gene3D" id="3.30.40.10">
    <property type="entry name" value="Zinc/RING finger domain, C3HC4 (zinc finger)"/>
    <property type="match status" value="1"/>
</dbReference>
<dbReference type="PANTHER" id="PTHR46858:SF5">
    <property type="entry name" value="E3 UBIQUITIN-PROTEIN LIGASE APD1-RELATED"/>
    <property type="match status" value="1"/>
</dbReference>
<feature type="compositionally biased region" description="Polar residues" evidence="4">
    <location>
        <begin position="171"/>
        <end position="200"/>
    </location>
</feature>
<dbReference type="GO" id="GO:0043066">
    <property type="term" value="P:negative regulation of apoptotic process"/>
    <property type="evidence" value="ECO:0007669"/>
    <property type="project" value="TreeGrafter"/>
</dbReference>
<evidence type="ECO:0000256" key="4">
    <source>
        <dbReference type="SAM" id="MobiDB-lite"/>
    </source>
</evidence>
<dbReference type="GO" id="GO:0010468">
    <property type="term" value="P:regulation of gene expression"/>
    <property type="evidence" value="ECO:0007669"/>
    <property type="project" value="TreeGrafter"/>
</dbReference>
<keyword evidence="5" id="KW-1185">Reference proteome</keyword>
<evidence type="ECO:0000313" key="6">
    <source>
        <dbReference type="RefSeq" id="XP_023936128.1"/>
    </source>
</evidence>
<keyword evidence="2" id="KW-0863">Zinc-finger</keyword>
<reference evidence="6" key="1">
    <citation type="submission" date="2025-08" db="UniProtKB">
        <authorList>
            <consortium name="RefSeq"/>
        </authorList>
    </citation>
    <scope>IDENTIFICATION</scope>
</reference>
<dbReference type="Proteomes" id="UP001652582">
    <property type="component" value="Chromosome 13"/>
</dbReference>